<name>A0A9D4WU66_PEA</name>
<gene>
    <name evidence="8" type="ORF">KIW84_053865</name>
</gene>
<organism evidence="8 9">
    <name type="scientific">Pisum sativum</name>
    <name type="common">Garden pea</name>
    <name type="synonym">Lathyrus oleraceus</name>
    <dbReference type="NCBI Taxonomy" id="3888"/>
    <lineage>
        <taxon>Eukaryota</taxon>
        <taxon>Viridiplantae</taxon>
        <taxon>Streptophyta</taxon>
        <taxon>Embryophyta</taxon>
        <taxon>Tracheophyta</taxon>
        <taxon>Spermatophyta</taxon>
        <taxon>Magnoliopsida</taxon>
        <taxon>eudicotyledons</taxon>
        <taxon>Gunneridae</taxon>
        <taxon>Pentapetalae</taxon>
        <taxon>rosids</taxon>
        <taxon>fabids</taxon>
        <taxon>Fabales</taxon>
        <taxon>Fabaceae</taxon>
        <taxon>Papilionoideae</taxon>
        <taxon>50 kb inversion clade</taxon>
        <taxon>NPAAA clade</taxon>
        <taxon>Hologalegina</taxon>
        <taxon>IRL clade</taxon>
        <taxon>Fabeae</taxon>
        <taxon>Lathyrus</taxon>
    </lineage>
</organism>
<accession>A0A9D4WU66</accession>
<dbReference type="PANTHER" id="PTHR43895:SF159">
    <property type="entry name" value="NON-SPECIFIC SERINE_THREONINE PROTEIN KINASE"/>
    <property type="match status" value="1"/>
</dbReference>
<comment type="caution">
    <text evidence="8">The sequence shown here is derived from an EMBL/GenBank/DDBJ whole genome shotgun (WGS) entry which is preliminary data.</text>
</comment>
<evidence type="ECO:0000313" key="8">
    <source>
        <dbReference type="EMBL" id="KAI5407790.1"/>
    </source>
</evidence>
<reference evidence="8 9" key="1">
    <citation type="journal article" date="2022" name="Nat. Genet.">
        <title>Improved pea reference genome and pan-genome highlight genomic features and evolutionary characteristics.</title>
        <authorList>
            <person name="Yang T."/>
            <person name="Liu R."/>
            <person name="Luo Y."/>
            <person name="Hu S."/>
            <person name="Wang D."/>
            <person name="Wang C."/>
            <person name="Pandey M.K."/>
            <person name="Ge S."/>
            <person name="Xu Q."/>
            <person name="Li N."/>
            <person name="Li G."/>
            <person name="Huang Y."/>
            <person name="Saxena R.K."/>
            <person name="Ji Y."/>
            <person name="Li M."/>
            <person name="Yan X."/>
            <person name="He Y."/>
            <person name="Liu Y."/>
            <person name="Wang X."/>
            <person name="Xiang C."/>
            <person name="Varshney R.K."/>
            <person name="Ding H."/>
            <person name="Gao S."/>
            <person name="Zong X."/>
        </authorList>
    </citation>
    <scope>NUCLEOTIDE SEQUENCE [LARGE SCALE GENOMIC DNA]</scope>
    <source>
        <strain evidence="8 9">cv. Zhongwan 6</strain>
    </source>
</reference>
<keyword evidence="3 6" id="KW-0547">Nucleotide-binding</keyword>
<sequence>MGKVLMSKYEFGKLLGQGNFANVYLARNLRTGDNVAVKVIDKEKVLKLGFEVQTQREGDYHRDLKPENLLFGGEW</sequence>
<dbReference type="EMBL" id="JAMSHJ010000005">
    <property type="protein sequence ID" value="KAI5407790.1"/>
    <property type="molecule type" value="Genomic_DNA"/>
</dbReference>
<dbReference type="Gramene" id="Psat05G0386500-T1">
    <property type="protein sequence ID" value="KAI5407790.1"/>
    <property type="gene ID" value="KIW84_053865"/>
</dbReference>
<evidence type="ECO:0000256" key="6">
    <source>
        <dbReference type="PROSITE-ProRule" id="PRU10141"/>
    </source>
</evidence>
<protein>
    <recommendedName>
        <fullName evidence="7">Protein kinase domain-containing protein</fullName>
    </recommendedName>
</protein>
<dbReference type="Gene3D" id="3.30.200.20">
    <property type="entry name" value="Phosphorylase Kinase, domain 1"/>
    <property type="match status" value="1"/>
</dbReference>
<keyword evidence="1" id="KW-0723">Serine/threonine-protein kinase</keyword>
<dbReference type="SUPFAM" id="SSF56112">
    <property type="entry name" value="Protein kinase-like (PK-like)"/>
    <property type="match status" value="1"/>
</dbReference>
<dbReference type="Proteomes" id="UP001058974">
    <property type="component" value="Chromosome 5"/>
</dbReference>
<dbReference type="InterPro" id="IPR011009">
    <property type="entry name" value="Kinase-like_dom_sf"/>
</dbReference>
<dbReference type="InterPro" id="IPR000719">
    <property type="entry name" value="Prot_kinase_dom"/>
</dbReference>
<feature type="domain" description="Protein kinase" evidence="7">
    <location>
        <begin position="9"/>
        <end position="75"/>
    </location>
</feature>
<dbReference type="PROSITE" id="PS00107">
    <property type="entry name" value="PROTEIN_KINASE_ATP"/>
    <property type="match status" value="1"/>
</dbReference>
<dbReference type="PROSITE" id="PS50011">
    <property type="entry name" value="PROTEIN_KINASE_DOM"/>
    <property type="match status" value="1"/>
</dbReference>
<keyword evidence="5 6" id="KW-0067">ATP-binding</keyword>
<evidence type="ECO:0000259" key="7">
    <source>
        <dbReference type="PROSITE" id="PS50011"/>
    </source>
</evidence>
<evidence type="ECO:0000256" key="5">
    <source>
        <dbReference type="ARBA" id="ARBA00022840"/>
    </source>
</evidence>
<keyword evidence="4" id="KW-0418">Kinase</keyword>
<evidence type="ECO:0000313" key="9">
    <source>
        <dbReference type="Proteomes" id="UP001058974"/>
    </source>
</evidence>
<dbReference type="GO" id="GO:0004674">
    <property type="term" value="F:protein serine/threonine kinase activity"/>
    <property type="evidence" value="ECO:0007669"/>
    <property type="project" value="UniProtKB-KW"/>
</dbReference>
<evidence type="ECO:0000256" key="3">
    <source>
        <dbReference type="ARBA" id="ARBA00022741"/>
    </source>
</evidence>
<evidence type="ECO:0000256" key="1">
    <source>
        <dbReference type="ARBA" id="ARBA00022527"/>
    </source>
</evidence>
<proteinExistence type="predicted"/>
<feature type="binding site" evidence="6">
    <location>
        <position position="38"/>
    </location>
    <ligand>
        <name>ATP</name>
        <dbReference type="ChEBI" id="CHEBI:30616"/>
    </ligand>
</feature>
<evidence type="ECO:0000256" key="2">
    <source>
        <dbReference type="ARBA" id="ARBA00022679"/>
    </source>
</evidence>
<dbReference type="PANTHER" id="PTHR43895">
    <property type="entry name" value="CALCIUM/CALMODULIN-DEPENDENT PROTEIN KINASE KINASE-RELATED"/>
    <property type="match status" value="1"/>
</dbReference>
<evidence type="ECO:0000256" key="4">
    <source>
        <dbReference type="ARBA" id="ARBA00022777"/>
    </source>
</evidence>
<keyword evidence="9" id="KW-1185">Reference proteome</keyword>
<dbReference type="GO" id="GO:0005524">
    <property type="term" value="F:ATP binding"/>
    <property type="evidence" value="ECO:0007669"/>
    <property type="project" value="UniProtKB-UniRule"/>
</dbReference>
<keyword evidence="2" id="KW-0808">Transferase</keyword>
<dbReference type="InterPro" id="IPR017441">
    <property type="entry name" value="Protein_kinase_ATP_BS"/>
</dbReference>
<dbReference type="GO" id="GO:0007165">
    <property type="term" value="P:signal transduction"/>
    <property type="evidence" value="ECO:0007669"/>
    <property type="project" value="TreeGrafter"/>
</dbReference>
<dbReference type="AlphaFoldDB" id="A0A9D4WU66"/>